<evidence type="ECO:0000313" key="5">
    <source>
        <dbReference type="EMBL" id="MCE4557882.1"/>
    </source>
</evidence>
<comment type="caution">
    <text evidence="5">The sequence shown here is derived from an EMBL/GenBank/DDBJ whole genome shotgun (WGS) entry which is preliminary data.</text>
</comment>
<keyword evidence="6" id="KW-1185">Reference proteome</keyword>
<dbReference type="EMBL" id="JAJTWU010000013">
    <property type="protein sequence ID" value="MCE4557882.1"/>
    <property type="molecule type" value="Genomic_DNA"/>
</dbReference>
<dbReference type="CDD" id="cd06267">
    <property type="entry name" value="PBP1_LacI_sugar_binding-like"/>
    <property type="match status" value="1"/>
</dbReference>
<dbReference type="InterPro" id="IPR046335">
    <property type="entry name" value="LacI/GalR-like_sensor"/>
</dbReference>
<dbReference type="InterPro" id="IPR028082">
    <property type="entry name" value="Peripla_BP_I"/>
</dbReference>
<dbReference type="Proteomes" id="UP001200741">
    <property type="component" value="Unassembled WGS sequence"/>
</dbReference>
<dbReference type="PROSITE" id="PS50932">
    <property type="entry name" value="HTH_LACI_2"/>
    <property type="match status" value="1"/>
</dbReference>
<dbReference type="SMART" id="SM00354">
    <property type="entry name" value="HTH_LACI"/>
    <property type="match status" value="1"/>
</dbReference>
<keyword evidence="3" id="KW-0804">Transcription</keyword>
<dbReference type="CDD" id="cd01392">
    <property type="entry name" value="HTH_LacI"/>
    <property type="match status" value="1"/>
</dbReference>
<dbReference type="PANTHER" id="PTHR30146">
    <property type="entry name" value="LACI-RELATED TRANSCRIPTIONAL REPRESSOR"/>
    <property type="match status" value="1"/>
</dbReference>
<dbReference type="Pfam" id="PF13377">
    <property type="entry name" value="Peripla_BP_3"/>
    <property type="match status" value="1"/>
</dbReference>
<keyword evidence="2" id="KW-0238">DNA-binding</keyword>
<keyword evidence="1" id="KW-0805">Transcription regulation</keyword>
<evidence type="ECO:0000313" key="6">
    <source>
        <dbReference type="Proteomes" id="UP001200741"/>
    </source>
</evidence>
<dbReference type="Gene3D" id="3.40.50.2300">
    <property type="match status" value="2"/>
</dbReference>
<evidence type="ECO:0000259" key="4">
    <source>
        <dbReference type="PROSITE" id="PS50932"/>
    </source>
</evidence>
<evidence type="ECO:0000256" key="3">
    <source>
        <dbReference type="ARBA" id="ARBA00023163"/>
    </source>
</evidence>
<gene>
    <name evidence="5" type="ORF">LXT13_26170</name>
</gene>
<dbReference type="InterPro" id="IPR000843">
    <property type="entry name" value="HTH_LacI"/>
</dbReference>
<dbReference type="RefSeq" id="WP_233375265.1">
    <property type="nucleotide sequence ID" value="NZ_JAJTWU010000013.1"/>
</dbReference>
<dbReference type="PANTHER" id="PTHR30146:SF109">
    <property type="entry name" value="HTH-TYPE TRANSCRIPTIONAL REGULATOR GALS"/>
    <property type="match status" value="1"/>
</dbReference>
<dbReference type="Pfam" id="PF00356">
    <property type="entry name" value="LacI"/>
    <property type="match status" value="1"/>
</dbReference>
<reference evidence="5 6" key="1">
    <citation type="submission" date="2021-12" db="EMBL/GenBank/DDBJ databases">
        <title>Genome seq of P8.</title>
        <authorList>
            <person name="Seo T."/>
        </authorList>
    </citation>
    <scope>NUCLEOTIDE SEQUENCE [LARGE SCALE GENOMIC DNA]</scope>
    <source>
        <strain evidence="5 6">P8</strain>
    </source>
</reference>
<protein>
    <submittedName>
        <fullName evidence="5">LacI family transcriptional regulator</fullName>
    </submittedName>
</protein>
<accession>A0ABS8XZ42</accession>
<feature type="domain" description="HTH lacI-type" evidence="4">
    <location>
        <begin position="14"/>
        <end position="71"/>
    </location>
</feature>
<dbReference type="SUPFAM" id="SSF47413">
    <property type="entry name" value="lambda repressor-like DNA-binding domains"/>
    <property type="match status" value="1"/>
</dbReference>
<proteinExistence type="predicted"/>
<dbReference type="InterPro" id="IPR010982">
    <property type="entry name" value="Lambda_DNA-bd_dom_sf"/>
</dbReference>
<evidence type="ECO:0000256" key="1">
    <source>
        <dbReference type="ARBA" id="ARBA00023015"/>
    </source>
</evidence>
<organism evidence="5 6">
    <name type="scientific">Pelomonas cellulosilytica</name>
    <dbReference type="NCBI Taxonomy" id="2906762"/>
    <lineage>
        <taxon>Bacteria</taxon>
        <taxon>Pseudomonadati</taxon>
        <taxon>Pseudomonadota</taxon>
        <taxon>Betaproteobacteria</taxon>
        <taxon>Burkholderiales</taxon>
        <taxon>Sphaerotilaceae</taxon>
        <taxon>Roseateles</taxon>
    </lineage>
</organism>
<evidence type="ECO:0000256" key="2">
    <source>
        <dbReference type="ARBA" id="ARBA00023125"/>
    </source>
</evidence>
<dbReference type="Gene3D" id="1.10.260.40">
    <property type="entry name" value="lambda repressor-like DNA-binding domains"/>
    <property type="match status" value="1"/>
</dbReference>
<sequence>MTDKAPPARPRRAATLADVGREAGVSAMAASAVLNSPTTSTRISKETQERVLAAAKKLRYRPNQTARALVDRRMNALGLVGMLAGGDPNLYFLEVFDGVVQEATARGQIVTVFNVGSWEAASRLIPQYCDGRVDGLILVAPMIDAPASEWLPEHAPAVAVHPNHAVPGVANLRADDEGGARQAVNRLLGLGHRRILHVGGPVGYMGAELRCQGFRRACEAAGVGVPADYIVRTDFTAEGGAQAMDAWLQSHQGQPLPDAIFAASDGIALGCLERLQARGLRVPEDISVIGFDNTLFARAARLSTVAQPLRTLGRLAVQALLTSIEAHRDGHAATDATETVLDTTLIERATLAAPRATPLLIA</sequence>
<name>A0ABS8XZ42_9BURK</name>
<dbReference type="SUPFAM" id="SSF53822">
    <property type="entry name" value="Periplasmic binding protein-like I"/>
    <property type="match status" value="1"/>
</dbReference>